<feature type="transmembrane region" description="Helical" evidence="1">
    <location>
        <begin position="7"/>
        <end position="27"/>
    </location>
</feature>
<organism evidence="2 4">
    <name type="scientific">Legionella qingyii</name>
    <dbReference type="NCBI Taxonomy" id="2184757"/>
    <lineage>
        <taxon>Bacteria</taxon>
        <taxon>Pseudomonadati</taxon>
        <taxon>Pseudomonadota</taxon>
        <taxon>Gammaproteobacteria</taxon>
        <taxon>Legionellales</taxon>
        <taxon>Legionellaceae</taxon>
        <taxon>Legionella</taxon>
    </lineage>
</organism>
<sequence>MRKLFDSLAVASCGLITSVLTAILVIVCSNHMEFDFFTLSVWVVIPIGAILTGMAAASGYYFGCLYFHKRPTKVLFLQMLIIAVFTQLLIYYFQYMTLILDDGTQVSQFISFIDYVKFTLSKSHYTFSFSRAPTHIETGEVGYFGYFLAIIQFVGFMAGGVFIAMILLQYPECEKCGKYFRLLGTKSKSFSDSDAFAAYYDELYTHPIESKEFVDMLNQKHDHKAQNGVVLLKEKLNGCPYCKIQMITNNVSVYNGKEWKEINDLKRHILLPDSISLLTQFAK</sequence>
<reference evidence="3 5" key="2">
    <citation type="submission" date="2018-12" db="EMBL/GenBank/DDBJ databases">
        <title>Legionella sp,whole genome shotgun sequence.</title>
        <authorList>
            <person name="Wu H."/>
        </authorList>
    </citation>
    <scope>NUCLEOTIDE SEQUENCE [LARGE SCALE GENOMIC DNA]</scope>
    <source>
        <strain evidence="3">Km489</strain>
        <strain evidence="5">km489</strain>
    </source>
</reference>
<evidence type="ECO:0000313" key="5">
    <source>
        <dbReference type="Proteomes" id="UP000287374"/>
    </source>
</evidence>
<keyword evidence="1" id="KW-0472">Membrane</keyword>
<gene>
    <name evidence="2" type="ORF">DGG96_19905</name>
    <name evidence="3" type="ORF">ELY20_06245</name>
</gene>
<dbReference type="EMBL" id="QHJG01000058">
    <property type="protein sequence ID" value="PWY53880.1"/>
    <property type="molecule type" value="Genomic_DNA"/>
</dbReference>
<proteinExistence type="predicted"/>
<dbReference type="OrthoDB" id="8455000at2"/>
<accession>A0A317U0J3</accession>
<dbReference type="AlphaFoldDB" id="A0A317U0J3"/>
<dbReference type="RefSeq" id="WP_110144212.1">
    <property type="nucleotide sequence ID" value="NZ_QHJG01000058.1"/>
</dbReference>
<dbReference type="Proteomes" id="UP000287374">
    <property type="component" value="Unassembled WGS sequence"/>
</dbReference>
<keyword evidence="1" id="KW-0812">Transmembrane</keyword>
<feature type="transmembrane region" description="Helical" evidence="1">
    <location>
        <begin position="74"/>
        <end position="93"/>
    </location>
</feature>
<dbReference type="Proteomes" id="UP000247152">
    <property type="component" value="Unassembled WGS sequence"/>
</dbReference>
<feature type="transmembrane region" description="Helical" evidence="1">
    <location>
        <begin position="143"/>
        <end position="168"/>
    </location>
</feature>
<feature type="transmembrane region" description="Helical" evidence="1">
    <location>
        <begin position="39"/>
        <end position="62"/>
    </location>
</feature>
<evidence type="ECO:0000313" key="3">
    <source>
        <dbReference type="EMBL" id="RUR24157.1"/>
    </source>
</evidence>
<evidence type="ECO:0000313" key="4">
    <source>
        <dbReference type="Proteomes" id="UP000247152"/>
    </source>
</evidence>
<reference evidence="2 4" key="1">
    <citation type="submission" date="2018-05" db="EMBL/GenBank/DDBJ databases">
        <title>Legionella qingyii sp.nov., whole genome shotgun sequence.</title>
        <authorList>
            <person name="Wu H."/>
            <person name="Zhu Q."/>
            <person name="Hu C."/>
        </authorList>
    </citation>
    <scope>NUCLEOTIDE SEQUENCE [LARGE SCALE GENOMIC DNA]</scope>
    <source>
        <strain evidence="2 4">HEB18</strain>
    </source>
</reference>
<evidence type="ECO:0000256" key="1">
    <source>
        <dbReference type="SAM" id="Phobius"/>
    </source>
</evidence>
<evidence type="ECO:0000313" key="2">
    <source>
        <dbReference type="EMBL" id="PWY53880.1"/>
    </source>
</evidence>
<dbReference type="EMBL" id="RZGX01000006">
    <property type="protein sequence ID" value="RUR24157.1"/>
    <property type="molecule type" value="Genomic_DNA"/>
</dbReference>
<protein>
    <submittedName>
        <fullName evidence="2">Uncharacterized protein</fullName>
    </submittedName>
</protein>
<keyword evidence="5" id="KW-1185">Reference proteome</keyword>
<comment type="caution">
    <text evidence="2">The sequence shown here is derived from an EMBL/GenBank/DDBJ whole genome shotgun (WGS) entry which is preliminary data.</text>
</comment>
<keyword evidence="1" id="KW-1133">Transmembrane helix</keyword>
<name>A0A317U0J3_9GAMM</name>